<dbReference type="Pfam" id="PF02580">
    <property type="entry name" value="Tyr_Deacylase"/>
    <property type="match status" value="1"/>
</dbReference>
<dbReference type="EC" id="3.1.1.96" evidence="2"/>
<comment type="domain">
    <text evidence="2">A Gly-cisPro motif from one monomer fits into the active site of the other monomer to allow specific chiral rejection of L-amino acids.</text>
</comment>
<dbReference type="RefSeq" id="WP_133196240.1">
    <property type="nucleotide sequence ID" value="NZ_CP038148.1"/>
</dbReference>
<evidence type="ECO:0000313" key="4">
    <source>
        <dbReference type="Proteomes" id="UP000295727"/>
    </source>
</evidence>
<dbReference type="GO" id="GO:0019478">
    <property type="term" value="P:D-amino acid catabolic process"/>
    <property type="evidence" value="ECO:0007669"/>
    <property type="project" value="UniProtKB-UniRule"/>
</dbReference>
<dbReference type="SUPFAM" id="SSF69500">
    <property type="entry name" value="DTD-like"/>
    <property type="match status" value="1"/>
</dbReference>
<evidence type="ECO:0000313" key="3">
    <source>
        <dbReference type="EMBL" id="QBQ95823.1"/>
    </source>
</evidence>
<dbReference type="FunFam" id="3.50.80.10:FF:000001">
    <property type="entry name" value="D-aminoacyl-tRNA deacylase"/>
    <property type="match status" value="1"/>
</dbReference>
<dbReference type="AlphaFoldDB" id="A0A4P7CQ77"/>
<dbReference type="Gene3D" id="3.50.80.10">
    <property type="entry name" value="D-tyrosyl-tRNA(Tyr) deacylase"/>
    <property type="match status" value="1"/>
</dbReference>
<dbReference type="EMBL" id="CP038148">
    <property type="protein sequence ID" value="QBQ95823.1"/>
    <property type="molecule type" value="Genomic_DNA"/>
</dbReference>
<gene>
    <name evidence="2" type="primary">dtd</name>
    <name evidence="3" type="ORF">E1956_00620</name>
</gene>
<protein>
    <recommendedName>
        <fullName evidence="2">D-aminoacyl-tRNA deacylase</fullName>
        <shortName evidence="2">DTD</shortName>
        <ecNumber evidence="2">3.1.1.96</ecNumber>
    </recommendedName>
    <alternativeName>
        <fullName evidence="2">Gly-tRNA(Ala) deacylase</fullName>
        <ecNumber evidence="2">3.1.1.-</ecNumber>
    </alternativeName>
</protein>
<evidence type="ECO:0000256" key="1">
    <source>
        <dbReference type="ARBA" id="ARBA00009673"/>
    </source>
</evidence>
<dbReference type="GO" id="GO:0005737">
    <property type="term" value="C:cytoplasm"/>
    <property type="evidence" value="ECO:0007669"/>
    <property type="project" value="UniProtKB-SubCell"/>
</dbReference>
<reference evidence="3 4" key="1">
    <citation type="submission" date="2019-03" db="EMBL/GenBank/DDBJ databases">
        <title>Paraburkholderia sp. 7MH5, isolated from subtropical forest soil.</title>
        <authorList>
            <person name="Gao Z.-H."/>
            <person name="Qiu L.-H."/>
        </authorList>
    </citation>
    <scope>NUCLEOTIDE SEQUENCE [LARGE SCALE GENOMIC DNA]</scope>
    <source>
        <strain evidence="3 4">7MH5</strain>
    </source>
</reference>
<comment type="function">
    <text evidence="2">An aminoacyl-tRNA editing enzyme that deacylates mischarged D-aminoacyl-tRNAs. Also deacylates mischarged glycyl-tRNA(Ala), protecting cells against glycine mischarging by AlaRS. Acts via tRNA-based rather than protein-based catalysis; rejects L-amino acids rather than detecting D-amino acids in the active site. By recycling D-aminoacyl-tRNA to D-amino acids and free tRNA molecules, this enzyme counteracts the toxicity associated with the formation of D-aminoacyl-tRNA entities in vivo and helps enforce protein L-homochirality.</text>
</comment>
<dbReference type="InterPro" id="IPR023509">
    <property type="entry name" value="DTD-like_sf"/>
</dbReference>
<comment type="subunit">
    <text evidence="2">Homodimer.</text>
</comment>
<comment type="similarity">
    <text evidence="1 2">Belongs to the DTD family.</text>
</comment>
<dbReference type="OrthoDB" id="9801395at2"/>
<organism evidence="3 4">
    <name type="scientific">Paraburkholderia pallida</name>
    <dbReference type="NCBI Taxonomy" id="2547399"/>
    <lineage>
        <taxon>Bacteria</taxon>
        <taxon>Pseudomonadati</taxon>
        <taxon>Pseudomonadota</taxon>
        <taxon>Betaproteobacteria</taxon>
        <taxon>Burkholderiales</taxon>
        <taxon>Burkholderiaceae</taxon>
        <taxon>Paraburkholderia</taxon>
    </lineage>
</organism>
<keyword evidence="4" id="KW-1185">Reference proteome</keyword>
<dbReference type="CDD" id="cd00563">
    <property type="entry name" value="Dtyr_deacylase"/>
    <property type="match status" value="1"/>
</dbReference>
<dbReference type="GO" id="GO:0000049">
    <property type="term" value="F:tRNA binding"/>
    <property type="evidence" value="ECO:0007669"/>
    <property type="project" value="UniProtKB-UniRule"/>
</dbReference>
<feature type="short sequence motif" description="Gly-cisPro motif, important for rejection of L-amino acids" evidence="2">
    <location>
        <begin position="146"/>
        <end position="147"/>
    </location>
</feature>
<dbReference type="EC" id="3.1.1.-" evidence="2"/>
<proteinExistence type="inferred from homology"/>
<keyword evidence="2" id="KW-0694">RNA-binding</keyword>
<keyword evidence="2" id="KW-0963">Cytoplasm</keyword>
<dbReference type="InterPro" id="IPR003732">
    <property type="entry name" value="Daa-tRNA_deacyls_DTD"/>
</dbReference>
<dbReference type="HAMAP" id="MF_00518">
    <property type="entry name" value="Deacylase_Dtd"/>
    <property type="match status" value="1"/>
</dbReference>
<evidence type="ECO:0000256" key="2">
    <source>
        <dbReference type="HAMAP-Rule" id="MF_00518"/>
    </source>
</evidence>
<sequence length="156" mass="16686">MIALIQRVRRAEVRVADGQTERVTGAIGQGLLALVCAERGDTEANADKLLAKLLGYRVFSDAAGKMNLPVQNIDGNGAAGGLLLVSQFTLAADTNSGLRPSFTPAAPPDEGRRLFDYFVAAAREKHPMVETGEFGADMQVSLVNDGPVTFWLQVRN</sequence>
<dbReference type="GO" id="GO:0051500">
    <property type="term" value="F:D-tyrosyl-tRNA(Tyr) deacylase activity"/>
    <property type="evidence" value="ECO:0007669"/>
    <property type="project" value="TreeGrafter"/>
</dbReference>
<dbReference type="NCBIfam" id="TIGR00256">
    <property type="entry name" value="D-aminoacyl-tRNA deacylase"/>
    <property type="match status" value="1"/>
</dbReference>
<comment type="catalytic activity">
    <reaction evidence="2">
        <text>a D-aminoacyl-tRNA + H2O = a tRNA + a D-alpha-amino acid + H(+)</text>
        <dbReference type="Rhea" id="RHEA:13953"/>
        <dbReference type="Rhea" id="RHEA-COMP:10123"/>
        <dbReference type="Rhea" id="RHEA-COMP:10124"/>
        <dbReference type="ChEBI" id="CHEBI:15377"/>
        <dbReference type="ChEBI" id="CHEBI:15378"/>
        <dbReference type="ChEBI" id="CHEBI:59871"/>
        <dbReference type="ChEBI" id="CHEBI:78442"/>
        <dbReference type="ChEBI" id="CHEBI:79333"/>
        <dbReference type="EC" id="3.1.1.96"/>
    </reaction>
</comment>
<dbReference type="KEGG" id="ppai:E1956_00620"/>
<comment type="subcellular location">
    <subcellularLocation>
        <location evidence="2">Cytoplasm</location>
    </subcellularLocation>
</comment>
<dbReference type="Proteomes" id="UP000295727">
    <property type="component" value="Chromosome 1"/>
</dbReference>
<dbReference type="GO" id="GO:0106026">
    <property type="term" value="F:Gly-tRNA(Ala) deacylase activity"/>
    <property type="evidence" value="ECO:0007669"/>
    <property type="project" value="UniProtKB-UniRule"/>
</dbReference>
<name>A0A4P7CQ77_9BURK</name>
<dbReference type="PANTHER" id="PTHR10472">
    <property type="entry name" value="D-TYROSYL-TRNA TYR DEACYLASE"/>
    <property type="match status" value="1"/>
</dbReference>
<keyword evidence="2 3" id="KW-0378">Hydrolase</keyword>
<comment type="catalytic activity">
    <reaction evidence="2">
        <text>glycyl-tRNA(Ala) + H2O = tRNA(Ala) + glycine + H(+)</text>
        <dbReference type="Rhea" id="RHEA:53744"/>
        <dbReference type="Rhea" id="RHEA-COMP:9657"/>
        <dbReference type="Rhea" id="RHEA-COMP:13640"/>
        <dbReference type="ChEBI" id="CHEBI:15377"/>
        <dbReference type="ChEBI" id="CHEBI:15378"/>
        <dbReference type="ChEBI" id="CHEBI:57305"/>
        <dbReference type="ChEBI" id="CHEBI:78442"/>
        <dbReference type="ChEBI" id="CHEBI:78522"/>
    </reaction>
</comment>
<keyword evidence="2" id="KW-0820">tRNA-binding</keyword>
<dbReference type="PANTHER" id="PTHR10472:SF5">
    <property type="entry name" value="D-AMINOACYL-TRNA DEACYLASE 1"/>
    <property type="match status" value="1"/>
</dbReference>
<dbReference type="GO" id="GO:0043908">
    <property type="term" value="F:Ser(Gly)-tRNA(Ala) hydrolase activity"/>
    <property type="evidence" value="ECO:0007669"/>
    <property type="project" value="UniProtKB-UniRule"/>
</dbReference>
<accession>A0A4P7CQ77</accession>